<dbReference type="Pfam" id="PF00593">
    <property type="entry name" value="TonB_dep_Rec_b-barrel"/>
    <property type="match status" value="1"/>
</dbReference>
<name>A0A371B4P0_9SPHN</name>
<evidence type="ECO:0000256" key="9">
    <source>
        <dbReference type="SAM" id="SignalP"/>
    </source>
</evidence>
<feature type="signal peptide" evidence="9">
    <location>
        <begin position="1"/>
        <end position="22"/>
    </location>
</feature>
<dbReference type="OrthoDB" id="9760333at2"/>
<keyword evidence="7" id="KW-0998">Cell outer membrane</keyword>
<dbReference type="PANTHER" id="PTHR30069">
    <property type="entry name" value="TONB-DEPENDENT OUTER MEMBRANE RECEPTOR"/>
    <property type="match status" value="1"/>
</dbReference>
<evidence type="ECO:0000256" key="6">
    <source>
        <dbReference type="ARBA" id="ARBA00023136"/>
    </source>
</evidence>
<dbReference type="GO" id="GO:0015344">
    <property type="term" value="F:siderophore uptake transmembrane transporter activity"/>
    <property type="evidence" value="ECO:0007669"/>
    <property type="project" value="TreeGrafter"/>
</dbReference>
<keyword evidence="13" id="KW-1185">Reference proteome</keyword>
<sequence length="696" mass="74721">MKNILYLGAAFLAVSTGPAAYAQSATDNADDYLIVVSAQRTTPLELDREAEEELATGPDAAAFIARQPGMALVDNGALSGQVQMRGLFGERILLRINGQHFATGGPNAMDPAMHYAPMALIERVEIARGTAPVRDGPGLGGGVNAVLKQSGFGKAGALAPQVDVSAQYRRVDESVAVGGMAGLANDRIRIGAIASYEKGDDTRFPGGRVGGTGYERAVYGVHAGFKAGPGELSLEYRRQDTGRSGNPPFAMDIIYFHTDFLRAGFEGELAENLTLEMHIAYAGVEHRMNNFDQRPAPAVAATRQSDTYADTLGAGLSLRFGVPDRHIRVGADFEQIDKGFMLYNPLAPAFYIHPLDRAKSDRIGAFAEARTTLGLIDAELGVRLDRHGASTQVPRFGPGVPVGPANLARAFANSDRDWIGTSVDAALRLSADLGSLTPRLTIARKTRAPSLVERFSWLPTEASGGLADGNIYVGTASLKIEKAWLAEAGLDWNGQSAYARPLVYYRRLDDFIQGVPFDATPGVLDTPVEMVAATSGDPTPLRFANVDAEIYGADIAFGTRIAGPLRLDGVASYVRGKRRDISDNLYRIAPASARVALAWEAERWSLAAEALAVAKQQKTSATNSELPSKGYVTFNLFGHWLVRDGLRLDAGIENVFDRYYVEHLAGYNRNSGSDVALGARLPGAGRSGFVRLRWQM</sequence>
<dbReference type="InterPro" id="IPR039426">
    <property type="entry name" value="TonB-dep_rcpt-like"/>
</dbReference>
<dbReference type="SUPFAM" id="SSF56935">
    <property type="entry name" value="Porins"/>
    <property type="match status" value="1"/>
</dbReference>
<evidence type="ECO:0000256" key="7">
    <source>
        <dbReference type="ARBA" id="ARBA00023237"/>
    </source>
</evidence>
<evidence type="ECO:0000259" key="11">
    <source>
        <dbReference type="Pfam" id="PF07715"/>
    </source>
</evidence>
<dbReference type="EMBL" id="QRGP01000002">
    <property type="protein sequence ID" value="RDV02565.1"/>
    <property type="molecule type" value="Genomic_DNA"/>
</dbReference>
<dbReference type="InterPro" id="IPR036942">
    <property type="entry name" value="Beta-barrel_TonB_sf"/>
</dbReference>
<keyword evidence="12" id="KW-0675">Receptor</keyword>
<evidence type="ECO:0000256" key="2">
    <source>
        <dbReference type="ARBA" id="ARBA00022448"/>
    </source>
</evidence>
<evidence type="ECO:0000313" key="12">
    <source>
        <dbReference type="EMBL" id="RDV02565.1"/>
    </source>
</evidence>
<dbReference type="AlphaFoldDB" id="A0A371B4P0"/>
<keyword evidence="5 8" id="KW-0798">TonB box</keyword>
<evidence type="ECO:0000256" key="8">
    <source>
        <dbReference type="RuleBase" id="RU003357"/>
    </source>
</evidence>
<feature type="domain" description="TonB-dependent receptor plug" evidence="11">
    <location>
        <begin position="59"/>
        <end position="143"/>
    </location>
</feature>
<dbReference type="InterPro" id="IPR037066">
    <property type="entry name" value="Plug_dom_sf"/>
</dbReference>
<keyword evidence="3" id="KW-1134">Transmembrane beta strand</keyword>
<evidence type="ECO:0000256" key="5">
    <source>
        <dbReference type="ARBA" id="ARBA00023077"/>
    </source>
</evidence>
<reference evidence="13" key="1">
    <citation type="submission" date="2018-08" db="EMBL/GenBank/DDBJ databases">
        <authorList>
            <person name="Kim S.-J."/>
            <person name="Jung G.-Y."/>
        </authorList>
    </citation>
    <scope>NUCLEOTIDE SEQUENCE [LARGE SCALE GENOMIC DNA]</scope>
    <source>
        <strain evidence="13">GY_G</strain>
    </source>
</reference>
<dbReference type="GO" id="GO:0044718">
    <property type="term" value="P:siderophore transmembrane transport"/>
    <property type="evidence" value="ECO:0007669"/>
    <property type="project" value="TreeGrafter"/>
</dbReference>
<protein>
    <submittedName>
        <fullName evidence="12">TonB-dependent receptor</fullName>
    </submittedName>
</protein>
<feature type="domain" description="TonB-dependent receptor-like beta-barrel" evidence="10">
    <location>
        <begin position="213"/>
        <end position="655"/>
    </location>
</feature>
<organism evidence="12 13">
    <name type="scientific">Sphingorhabdus pulchriflava</name>
    <dbReference type="NCBI Taxonomy" id="2292257"/>
    <lineage>
        <taxon>Bacteria</taxon>
        <taxon>Pseudomonadati</taxon>
        <taxon>Pseudomonadota</taxon>
        <taxon>Alphaproteobacteria</taxon>
        <taxon>Sphingomonadales</taxon>
        <taxon>Sphingomonadaceae</taxon>
        <taxon>Sphingorhabdus</taxon>
    </lineage>
</organism>
<evidence type="ECO:0000256" key="3">
    <source>
        <dbReference type="ARBA" id="ARBA00022452"/>
    </source>
</evidence>
<keyword evidence="4" id="KW-0812">Transmembrane</keyword>
<dbReference type="RefSeq" id="WP_115549669.1">
    <property type="nucleotide sequence ID" value="NZ_QRGP01000002.1"/>
</dbReference>
<dbReference type="Gene3D" id="2.170.130.10">
    <property type="entry name" value="TonB-dependent receptor, plug domain"/>
    <property type="match status" value="1"/>
</dbReference>
<evidence type="ECO:0000256" key="4">
    <source>
        <dbReference type="ARBA" id="ARBA00022692"/>
    </source>
</evidence>
<evidence type="ECO:0000313" key="13">
    <source>
        <dbReference type="Proteomes" id="UP000263833"/>
    </source>
</evidence>
<dbReference type="PANTHER" id="PTHR30069:SF49">
    <property type="entry name" value="OUTER MEMBRANE PROTEIN C"/>
    <property type="match status" value="1"/>
</dbReference>
<dbReference type="GO" id="GO:0009279">
    <property type="term" value="C:cell outer membrane"/>
    <property type="evidence" value="ECO:0007669"/>
    <property type="project" value="UniProtKB-SubCell"/>
</dbReference>
<dbReference type="InterPro" id="IPR000531">
    <property type="entry name" value="Beta-barrel_TonB"/>
</dbReference>
<comment type="subcellular location">
    <subcellularLocation>
        <location evidence="1">Cell outer membrane</location>
        <topology evidence="1">Multi-pass membrane protein</topology>
    </subcellularLocation>
</comment>
<gene>
    <name evidence="12" type="ORF">DXH95_11410</name>
</gene>
<proteinExistence type="inferred from homology"/>
<keyword evidence="9" id="KW-0732">Signal</keyword>
<comment type="similarity">
    <text evidence="8">Belongs to the TonB-dependent receptor family.</text>
</comment>
<keyword evidence="6 8" id="KW-0472">Membrane</keyword>
<evidence type="ECO:0000259" key="10">
    <source>
        <dbReference type="Pfam" id="PF00593"/>
    </source>
</evidence>
<evidence type="ECO:0000256" key="1">
    <source>
        <dbReference type="ARBA" id="ARBA00004571"/>
    </source>
</evidence>
<accession>A0A371B4P0</accession>
<feature type="chain" id="PRO_5016744785" evidence="9">
    <location>
        <begin position="23"/>
        <end position="696"/>
    </location>
</feature>
<dbReference type="Proteomes" id="UP000263833">
    <property type="component" value="Unassembled WGS sequence"/>
</dbReference>
<comment type="caution">
    <text evidence="12">The sequence shown here is derived from an EMBL/GenBank/DDBJ whole genome shotgun (WGS) entry which is preliminary data.</text>
</comment>
<dbReference type="Pfam" id="PF07715">
    <property type="entry name" value="Plug"/>
    <property type="match status" value="1"/>
</dbReference>
<keyword evidence="2" id="KW-0813">Transport</keyword>
<dbReference type="Gene3D" id="2.40.170.20">
    <property type="entry name" value="TonB-dependent receptor, beta-barrel domain"/>
    <property type="match status" value="1"/>
</dbReference>
<dbReference type="InterPro" id="IPR012910">
    <property type="entry name" value="Plug_dom"/>
</dbReference>